<dbReference type="Proteomes" id="UP000013897">
    <property type="component" value="Unassembled WGS sequence"/>
</dbReference>
<gene>
    <name evidence="2" type="ORF">SSM_02582</name>
</gene>
<dbReference type="RefSeq" id="WP_002341602.1">
    <property type="nucleotide sequence ID" value="NZ_KB949527.1"/>
</dbReference>
<evidence type="ECO:0000313" key="2">
    <source>
        <dbReference type="EMBL" id="EOM20715.1"/>
    </source>
</evidence>
<dbReference type="EMBL" id="AITY01000050">
    <property type="protein sequence ID" value="EOM20715.1"/>
    <property type="molecule type" value="Genomic_DNA"/>
</dbReference>
<feature type="domain" description="DUF4145" evidence="1">
    <location>
        <begin position="110"/>
        <end position="188"/>
    </location>
</feature>
<sequence length="219" mass="25003">MEFKNQRFSSNSYTMISEKNLEIPVLCPNCGVSNNPSTSLIGISDKYGFFSHTCTACSKKHYSIQEYDGGFGKCKTLYPLQQPSNLPEHIAKFSERFVKMFRDAELAESNNSIDLAGMGYRASLEILLKDYALNFNLDSREEIAKINLNNAISKYFKTDVDTQTAADVVRILGNDYAHWDQNEELDIEILKAYLNIFVQIINTKLMLKYPPVSRHKKDN</sequence>
<reference evidence="2 3" key="1">
    <citation type="submission" date="2013-02" db="EMBL/GenBank/DDBJ databases">
        <title>The Genome Sequence of Enterococcus faecium HM1072.</title>
        <authorList>
            <consortium name="The Broad Institute Genome Sequencing Platform"/>
            <consortium name="The Broad Institute Genome Sequencing Center for Infectious Disease"/>
            <person name="Earl A.M."/>
            <person name="Gilmore M.S."/>
            <person name="Lebreton F."/>
            <person name="Courvalin P."/>
            <person name="Walker B."/>
            <person name="Young S.K."/>
            <person name="Zeng Q."/>
            <person name="Gargeya S."/>
            <person name="Fitzgerald M."/>
            <person name="Haas B."/>
            <person name="Abouelleil A."/>
            <person name="Alvarado L."/>
            <person name="Arachchi H.M."/>
            <person name="Berlin A.M."/>
            <person name="Chapman S.B."/>
            <person name="Dewar J."/>
            <person name="Goldberg J."/>
            <person name="Griggs A."/>
            <person name="Gujja S."/>
            <person name="Hansen M."/>
            <person name="Howarth C."/>
            <person name="Imamovic A."/>
            <person name="Larimer J."/>
            <person name="McCowan C."/>
            <person name="Murphy C."/>
            <person name="Neiman D."/>
            <person name="Pearson M."/>
            <person name="Priest M."/>
            <person name="Roberts A."/>
            <person name="Saif S."/>
            <person name="Shea T."/>
            <person name="Sisk P."/>
            <person name="Sykes S."/>
            <person name="Wortman J."/>
            <person name="Nusbaum C."/>
            <person name="Birren B."/>
        </authorList>
    </citation>
    <scope>NUCLEOTIDE SEQUENCE [LARGE SCALE GENOMIC DNA]</scope>
    <source>
        <strain evidence="2 3">HM1072</strain>
    </source>
</reference>
<dbReference type="AlphaFoldDB" id="A0A829FEY7"/>
<accession>A0A829FEY7</accession>
<organism evidence="2 3">
    <name type="scientific">Enterococcus faecium EnGen0192</name>
    <dbReference type="NCBI Taxonomy" id="1157487"/>
    <lineage>
        <taxon>Bacteria</taxon>
        <taxon>Bacillati</taxon>
        <taxon>Bacillota</taxon>
        <taxon>Bacilli</taxon>
        <taxon>Lactobacillales</taxon>
        <taxon>Enterococcaceae</taxon>
        <taxon>Enterococcus</taxon>
    </lineage>
</organism>
<evidence type="ECO:0000259" key="1">
    <source>
        <dbReference type="Pfam" id="PF13643"/>
    </source>
</evidence>
<dbReference type="InterPro" id="IPR025285">
    <property type="entry name" value="DUF4145"/>
</dbReference>
<comment type="caution">
    <text evidence="2">The sequence shown here is derived from an EMBL/GenBank/DDBJ whole genome shotgun (WGS) entry which is preliminary data.</text>
</comment>
<name>A0A829FEY7_ENTFC</name>
<evidence type="ECO:0000313" key="3">
    <source>
        <dbReference type="Proteomes" id="UP000013897"/>
    </source>
</evidence>
<proteinExistence type="predicted"/>
<dbReference type="Pfam" id="PF13643">
    <property type="entry name" value="DUF4145"/>
    <property type="match status" value="1"/>
</dbReference>
<protein>
    <recommendedName>
        <fullName evidence="1">DUF4145 domain-containing protein</fullName>
    </recommendedName>
</protein>